<dbReference type="Gene3D" id="2.160.20.60">
    <property type="entry name" value="Glutamate synthase, alpha subunit, C-terminal domain"/>
    <property type="match status" value="2"/>
</dbReference>
<dbReference type="GO" id="GO:0015930">
    <property type="term" value="F:glutamate synthase activity"/>
    <property type="evidence" value="ECO:0007669"/>
    <property type="project" value="InterPro"/>
</dbReference>
<accession>A0A4S8LM69</accession>
<evidence type="ECO:0000313" key="6">
    <source>
        <dbReference type="EMBL" id="THU90392.1"/>
    </source>
</evidence>
<dbReference type="SUPFAM" id="SSF51395">
    <property type="entry name" value="FMN-linked oxidoreductases"/>
    <property type="match status" value="1"/>
</dbReference>
<keyword evidence="7" id="KW-1185">Reference proteome</keyword>
<feature type="domain" description="Glutamate synthase alpha subunit C-terminal" evidence="3">
    <location>
        <begin position="139"/>
        <end position="288"/>
    </location>
</feature>
<dbReference type="AlphaFoldDB" id="A0A4S8LM69"/>
<dbReference type="Pfam" id="PF01493">
    <property type="entry name" value="GXGXG"/>
    <property type="match status" value="1"/>
</dbReference>
<dbReference type="InterPro" id="IPR036485">
    <property type="entry name" value="Glu_synth_asu_C_sf"/>
</dbReference>
<dbReference type="OrthoDB" id="3112770at2759"/>
<dbReference type="Pfam" id="PF10544">
    <property type="entry name" value="T5orf172"/>
    <property type="match status" value="1"/>
</dbReference>
<sequence length="616" mass="68672">MPLLKSIWELGLAETYQTLVLNDLRGPVTVQTDGQIRTGRDITIACLLGAEEWVFATPLIAMGCIMMRKCCCQPEQIINFFYYLAEELRGYMAKLGFRTINEMPACQMRPDAATYRVRQQDHKLYIRLSNKFIDEAEPALTKEGLPRDTIHIRMRGSAGQSCGAFLAPGITIELEGDANDYVGKGLSDGRLIVYSPKSSVFKAEENIIIGNVCLYVRKSGADAVVEGTGDHGCEYMTGGRVVVLVTTGRNFAAGMSGGIAYVLDTAHIFASKVNMEVVELGKVTDPREIAVLRILIEDHRHFTGSEVANRKRVLEKQAAREKEEKLRSSIIDMIPSRTASQVDLASRPEDIPLKIAVIGSGPAGLACADQLNKAGHFVTFYDRDDRIGGLLIYDTRVLKGISSGESSSPSYIAPLSNEVSPNVSTSPYEWYTQIEPLRDSVFFELQTSEELASVRERITRQQTETLSPQGTCQRPKATSTAKYTHILMVFHVFRDWLVSTFSAKHETGAWVYVLVSNNGKACKIGCTRRTPELRLSEWRRKHKSKGFRLVYSVQVSENNMFDIEHEAHQQILKYADKIEGPCPDCPIEHREEFVFKPGFDSKNACDVVDTAKELVG</sequence>
<feature type="domain" description="Glutamate synthase" evidence="4">
    <location>
        <begin position="8"/>
        <end position="70"/>
    </location>
</feature>
<dbReference type="InterPro" id="IPR002489">
    <property type="entry name" value="Glu_synth_asu_C"/>
</dbReference>
<name>A0A4S8LM69_DENBC</name>
<dbReference type="PANTHER" id="PTHR43100:SF1">
    <property type="entry name" value="GLUTAMATE SYNTHASE [NADPH] SMALL CHAIN"/>
    <property type="match status" value="1"/>
</dbReference>
<evidence type="ECO:0000256" key="2">
    <source>
        <dbReference type="ARBA" id="ARBA00004909"/>
    </source>
</evidence>
<dbReference type="InterPro" id="IPR036188">
    <property type="entry name" value="FAD/NAD-bd_sf"/>
</dbReference>
<dbReference type="Pfam" id="PF01645">
    <property type="entry name" value="Glu_synthase"/>
    <property type="match status" value="1"/>
</dbReference>
<proteinExistence type="predicted"/>
<dbReference type="EMBL" id="ML179336">
    <property type="protein sequence ID" value="THU90392.1"/>
    <property type="molecule type" value="Genomic_DNA"/>
</dbReference>
<dbReference type="UniPathway" id="UPA00045"/>
<dbReference type="Proteomes" id="UP000297245">
    <property type="component" value="Unassembled WGS sequence"/>
</dbReference>
<dbReference type="InterPro" id="IPR002932">
    <property type="entry name" value="Glu_synthdom"/>
</dbReference>
<organism evidence="6 7">
    <name type="scientific">Dendrothele bispora (strain CBS 962.96)</name>
    <dbReference type="NCBI Taxonomy" id="1314807"/>
    <lineage>
        <taxon>Eukaryota</taxon>
        <taxon>Fungi</taxon>
        <taxon>Dikarya</taxon>
        <taxon>Basidiomycota</taxon>
        <taxon>Agaricomycotina</taxon>
        <taxon>Agaricomycetes</taxon>
        <taxon>Agaricomycetidae</taxon>
        <taxon>Agaricales</taxon>
        <taxon>Agaricales incertae sedis</taxon>
        <taxon>Dendrothele</taxon>
    </lineage>
</organism>
<dbReference type="Pfam" id="PF13450">
    <property type="entry name" value="NAD_binding_8"/>
    <property type="match status" value="1"/>
</dbReference>
<feature type="domain" description="Bacteriophage T5 Orf172 DNA-binding" evidence="5">
    <location>
        <begin position="510"/>
        <end position="596"/>
    </location>
</feature>
<evidence type="ECO:0000256" key="1">
    <source>
        <dbReference type="ARBA" id="ARBA00004802"/>
    </source>
</evidence>
<protein>
    <submittedName>
        <fullName evidence="6">GXGXG-domain-containing protein</fullName>
    </submittedName>
</protein>
<reference evidence="6 7" key="1">
    <citation type="journal article" date="2019" name="Nat. Ecol. Evol.">
        <title>Megaphylogeny resolves global patterns of mushroom evolution.</title>
        <authorList>
            <person name="Varga T."/>
            <person name="Krizsan K."/>
            <person name="Foldi C."/>
            <person name="Dima B."/>
            <person name="Sanchez-Garcia M."/>
            <person name="Sanchez-Ramirez S."/>
            <person name="Szollosi G.J."/>
            <person name="Szarkandi J.G."/>
            <person name="Papp V."/>
            <person name="Albert L."/>
            <person name="Andreopoulos W."/>
            <person name="Angelini C."/>
            <person name="Antonin V."/>
            <person name="Barry K.W."/>
            <person name="Bougher N.L."/>
            <person name="Buchanan P."/>
            <person name="Buyck B."/>
            <person name="Bense V."/>
            <person name="Catcheside P."/>
            <person name="Chovatia M."/>
            <person name="Cooper J."/>
            <person name="Damon W."/>
            <person name="Desjardin D."/>
            <person name="Finy P."/>
            <person name="Geml J."/>
            <person name="Haridas S."/>
            <person name="Hughes K."/>
            <person name="Justo A."/>
            <person name="Karasinski D."/>
            <person name="Kautmanova I."/>
            <person name="Kiss B."/>
            <person name="Kocsube S."/>
            <person name="Kotiranta H."/>
            <person name="LaButti K.M."/>
            <person name="Lechner B.E."/>
            <person name="Liimatainen K."/>
            <person name="Lipzen A."/>
            <person name="Lukacs Z."/>
            <person name="Mihaltcheva S."/>
            <person name="Morgado L.N."/>
            <person name="Niskanen T."/>
            <person name="Noordeloos M.E."/>
            <person name="Ohm R.A."/>
            <person name="Ortiz-Santana B."/>
            <person name="Ovrebo C."/>
            <person name="Racz N."/>
            <person name="Riley R."/>
            <person name="Savchenko A."/>
            <person name="Shiryaev A."/>
            <person name="Soop K."/>
            <person name="Spirin V."/>
            <person name="Szebenyi C."/>
            <person name="Tomsovsky M."/>
            <person name="Tulloss R.E."/>
            <person name="Uehling J."/>
            <person name="Grigoriev I.V."/>
            <person name="Vagvolgyi C."/>
            <person name="Papp T."/>
            <person name="Martin F.M."/>
            <person name="Miettinen O."/>
            <person name="Hibbett D.S."/>
            <person name="Nagy L.G."/>
        </authorList>
    </citation>
    <scope>NUCLEOTIDE SEQUENCE [LARGE SCALE GENOMIC DNA]</scope>
    <source>
        <strain evidence="6 7">CBS 962.96</strain>
    </source>
</reference>
<dbReference type="SUPFAM" id="SSF69336">
    <property type="entry name" value="Alpha subunit of glutamate synthase, C-terminal domain"/>
    <property type="match status" value="1"/>
</dbReference>
<dbReference type="InterPro" id="IPR051394">
    <property type="entry name" value="Glutamate_Synthase"/>
</dbReference>
<evidence type="ECO:0000259" key="3">
    <source>
        <dbReference type="Pfam" id="PF01493"/>
    </source>
</evidence>
<dbReference type="SUPFAM" id="SSF51905">
    <property type="entry name" value="FAD/NAD(P)-binding domain"/>
    <property type="match status" value="1"/>
</dbReference>
<dbReference type="InterPro" id="IPR018306">
    <property type="entry name" value="Phage_T5_Orf172_DNA-bd"/>
</dbReference>
<dbReference type="PRINTS" id="PR00419">
    <property type="entry name" value="ADXRDTASE"/>
</dbReference>
<evidence type="ECO:0000259" key="5">
    <source>
        <dbReference type="Pfam" id="PF10544"/>
    </source>
</evidence>
<evidence type="ECO:0000259" key="4">
    <source>
        <dbReference type="Pfam" id="PF01645"/>
    </source>
</evidence>
<dbReference type="Gene3D" id="3.50.50.60">
    <property type="entry name" value="FAD/NAD(P)-binding domain"/>
    <property type="match status" value="1"/>
</dbReference>
<evidence type="ECO:0000313" key="7">
    <source>
        <dbReference type="Proteomes" id="UP000297245"/>
    </source>
</evidence>
<dbReference type="PANTHER" id="PTHR43100">
    <property type="entry name" value="GLUTAMATE SYNTHASE [NADPH] SMALL CHAIN"/>
    <property type="match status" value="1"/>
</dbReference>
<comment type="pathway">
    <text evidence="1">Energy metabolism; nitrogen metabolism.</text>
</comment>
<comment type="pathway">
    <text evidence="2">Nitrogen metabolism.</text>
</comment>
<gene>
    <name evidence="6" type="ORF">K435DRAFT_864331</name>
</gene>
<dbReference type="GO" id="GO:0006537">
    <property type="term" value="P:glutamate biosynthetic process"/>
    <property type="evidence" value="ECO:0007669"/>
    <property type="project" value="InterPro"/>
</dbReference>